<proteinExistence type="predicted"/>
<dbReference type="InterPro" id="IPR051624">
    <property type="entry name" value="RMD1/Sad1-interacting"/>
</dbReference>
<keyword evidence="1" id="KW-0812">Transmembrane</keyword>
<name>A0ABZ0PGJ5_9PROT</name>
<dbReference type="Proteomes" id="UP001305521">
    <property type="component" value="Chromosome"/>
</dbReference>
<keyword evidence="1" id="KW-1133">Transmembrane helix</keyword>
<sequence>MLAGGTHPAFAFRWGALVTFEASAAEQAALLAQLRGRIANPLPAPLTETARVSGGAERDEVSETGEIRLMELSAPRLGLLADVLAKSAALSHQEMALARTLDGMEPVVARLSAQGRLGFLSRGLMRAIGAALAARGRANARIQAADKPDLLWEHPELERLHQRLSDEFELPERCAALERKLVMVGEIMQTLLSLIQGQRSLMLEIAVASFIAIEVVATLYGLLFR</sequence>
<keyword evidence="4" id="KW-1185">Reference proteome</keyword>
<accession>A0ABZ0PGJ5</accession>
<evidence type="ECO:0000313" key="3">
    <source>
        <dbReference type="EMBL" id="WPB84473.1"/>
    </source>
</evidence>
<evidence type="ECO:0000259" key="2">
    <source>
        <dbReference type="Pfam" id="PF02582"/>
    </source>
</evidence>
<dbReference type="Pfam" id="PF02582">
    <property type="entry name" value="DUF155"/>
    <property type="match status" value="1"/>
</dbReference>
<dbReference type="PANTHER" id="PTHR16255">
    <property type="entry name" value="REQUIRED FOR MEIOTIC NUCLEAR DIVISION PROTEIN 1 HOMOLOG"/>
    <property type="match status" value="1"/>
</dbReference>
<dbReference type="RefSeq" id="WP_318648435.1">
    <property type="nucleotide sequence ID" value="NZ_CP137852.1"/>
</dbReference>
<evidence type="ECO:0000256" key="1">
    <source>
        <dbReference type="SAM" id="Phobius"/>
    </source>
</evidence>
<feature type="domain" description="DUF155" evidence="2">
    <location>
        <begin position="10"/>
        <end position="177"/>
    </location>
</feature>
<evidence type="ECO:0000313" key="4">
    <source>
        <dbReference type="Proteomes" id="UP001305521"/>
    </source>
</evidence>
<protein>
    <submittedName>
        <fullName evidence="3">RMD1 family protein</fullName>
    </submittedName>
</protein>
<feature type="transmembrane region" description="Helical" evidence="1">
    <location>
        <begin position="201"/>
        <end position="223"/>
    </location>
</feature>
<dbReference type="InterPro" id="IPR003734">
    <property type="entry name" value="DUF155"/>
</dbReference>
<dbReference type="EMBL" id="CP137852">
    <property type="protein sequence ID" value="WPB84473.1"/>
    <property type="molecule type" value="Genomic_DNA"/>
</dbReference>
<keyword evidence="1" id="KW-0472">Membrane</keyword>
<dbReference type="PANTHER" id="PTHR16255:SF1">
    <property type="entry name" value="REQUIRED FOR MEIOTIC NUCLEAR DIVISION PROTEIN 1 HOMOLOG"/>
    <property type="match status" value="1"/>
</dbReference>
<gene>
    <name evidence="3" type="ORF">R9Z33_20550</name>
</gene>
<organism evidence="3 4">
    <name type="scientific">Sediminicoccus rosea</name>
    <dbReference type="NCBI Taxonomy" id="1225128"/>
    <lineage>
        <taxon>Bacteria</taxon>
        <taxon>Pseudomonadati</taxon>
        <taxon>Pseudomonadota</taxon>
        <taxon>Alphaproteobacteria</taxon>
        <taxon>Acetobacterales</taxon>
        <taxon>Roseomonadaceae</taxon>
        <taxon>Sediminicoccus</taxon>
    </lineage>
</organism>
<reference evidence="3 4" key="1">
    <citation type="submission" date="2023-11" db="EMBL/GenBank/DDBJ databases">
        <title>Arctic aerobic anoxygenic photoheterotroph Sediminicoccus rosea KRV36 adapts its photosynthesis to long days of polar summer.</title>
        <authorList>
            <person name="Tomasch J."/>
            <person name="Kopejtka K."/>
            <person name="Bily T."/>
            <person name="Gardiner A.T."/>
            <person name="Gardian Z."/>
            <person name="Shivaramu S."/>
            <person name="Koblizek M."/>
            <person name="Engelhardt F."/>
            <person name="Kaftan D."/>
        </authorList>
    </citation>
    <scope>NUCLEOTIDE SEQUENCE [LARGE SCALE GENOMIC DNA]</scope>
    <source>
        <strain evidence="3 4">R-30</strain>
    </source>
</reference>